<organism evidence="3 4">
    <name type="scientific">Rotaria socialis</name>
    <dbReference type="NCBI Taxonomy" id="392032"/>
    <lineage>
        <taxon>Eukaryota</taxon>
        <taxon>Metazoa</taxon>
        <taxon>Spiralia</taxon>
        <taxon>Gnathifera</taxon>
        <taxon>Rotifera</taxon>
        <taxon>Eurotatoria</taxon>
        <taxon>Bdelloidea</taxon>
        <taxon>Philodinida</taxon>
        <taxon>Philodinidae</taxon>
        <taxon>Rotaria</taxon>
    </lineage>
</organism>
<feature type="non-terminal residue" evidence="3">
    <location>
        <position position="720"/>
    </location>
</feature>
<evidence type="ECO:0000256" key="1">
    <source>
        <dbReference type="SAM" id="MobiDB-lite"/>
    </source>
</evidence>
<feature type="compositionally biased region" description="Basic and acidic residues" evidence="1">
    <location>
        <begin position="381"/>
        <end position="390"/>
    </location>
</feature>
<dbReference type="InterPro" id="IPR005162">
    <property type="entry name" value="Retrotrans_gag_dom"/>
</dbReference>
<dbReference type="AlphaFoldDB" id="A0A821WA50"/>
<dbReference type="GO" id="GO:0004190">
    <property type="term" value="F:aspartic-type endopeptidase activity"/>
    <property type="evidence" value="ECO:0007669"/>
    <property type="project" value="InterPro"/>
</dbReference>
<dbReference type="Proteomes" id="UP000663838">
    <property type="component" value="Unassembled WGS sequence"/>
</dbReference>
<sequence length="720" mass="83715">MAAKTRSKQQVKDELTSTSESNNTLSLTQLVEDSDDDNKQQSNNIVPNTLEQLDAYREYEQQQLASIKLLTKDEMLNIEQWLLDLDKVYEALRYQMSRRIWQTITYLLDEEQLWYEQEKREIKNDWSYFCKKLKQHIFGQLQTNIILSRDHQLSSVRNITPVEQFSSIKSSSINSNSSLISALSITMAREIVKSPTYFRGAKDDVIEWLEKLEQRFTMANWPDELKLQYIPIHLQEDAYRWWTQSSTKITTWSCFVDAIKQAFGSTKLKELTFEQLRTYKQTINQSITQYYDKVIELCKRVDTSMTDSMKLQYLLAGVKQSLKLHIALYDPQSPETFLSYARKVEDTLSLTNTDYDSHQNEYYPNMKYDRQPITSTINSRQDVDHRRTDVHQSQLQTSTTGRINNSRNDNVSYSSSLKHPTSKRLTASIDDVASKIKYANPSQRNYIPLIYFNAYVHDIQMQLMLDTGANRTFISQKALNSIRSSKIINQIQREVFLADGYTSIMVYGEVDLSFIMNNIRTSIRALIVKNLCVNCILGMDYIIKYKLIINTVNRTITIGVKNYRLAIPMANREKIIFNSISTSPLMSIGIPVTKTKLSDIHIDQLVEHINDYEQQNQIKKALILYNKLFDTRKPVIASNVKPHEIKTIDHPPPTSKAYYSTPHKQEAMHQIIQELLQSGLIRKSYSNYAAPAMLVPKKDNAWRMVVDYKKLNSITIKDNH</sequence>
<feature type="domain" description="Retrotransposon gag" evidence="2">
    <location>
        <begin position="229"/>
        <end position="319"/>
    </location>
</feature>
<feature type="region of interest" description="Disordered" evidence="1">
    <location>
        <begin position="1"/>
        <end position="44"/>
    </location>
</feature>
<proteinExistence type="predicted"/>
<accession>A0A821WA50</accession>
<dbReference type="PROSITE" id="PS00141">
    <property type="entry name" value="ASP_PROTEASE"/>
    <property type="match status" value="1"/>
</dbReference>
<dbReference type="InterPro" id="IPR043502">
    <property type="entry name" value="DNA/RNA_pol_sf"/>
</dbReference>
<feature type="compositionally biased region" description="Low complexity" evidence="1">
    <location>
        <begin position="16"/>
        <end position="30"/>
    </location>
</feature>
<dbReference type="EMBL" id="CAJOBS010007520">
    <property type="protein sequence ID" value="CAF4922607.1"/>
    <property type="molecule type" value="Genomic_DNA"/>
</dbReference>
<dbReference type="Pfam" id="PF03732">
    <property type="entry name" value="Retrotrans_gag"/>
    <property type="match status" value="1"/>
</dbReference>
<evidence type="ECO:0000259" key="2">
    <source>
        <dbReference type="Pfam" id="PF03732"/>
    </source>
</evidence>
<evidence type="ECO:0000313" key="3">
    <source>
        <dbReference type="EMBL" id="CAF4922607.1"/>
    </source>
</evidence>
<feature type="compositionally biased region" description="Polar residues" evidence="1">
    <location>
        <begin position="391"/>
        <end position="418"/>
    </location>
</feature>
<dbReference type="InterPro" id="IPR001969">
    <property type="entry name" value="Aspartic_peptidase_AS"/>
</dbReference>
<name>A0A821WA50_9BILA</name>
<reference evidence="3" key="1">
    <citation type="submission" date="2021-02" db="EMBL/GenBank/DDBJ databases">
        <authorList>
            <person name="Nowell W R."/>
        </authorList>
    </citation>
    <scope>NUCLEOTIDE SEQUENCE</scope>
</reference>
<dbReference type="Gene3D" id="3.10.10.10">
    <property type="entry name" value="HIV Type 1 Reverse Transcriptase, subunit A, domain 1"/>
    <property type="match status" value="1"/>
</dbReference>
<dbReference type="Gene3D" id="2.40.70.10">
    <property type="entry name" value="Acid Proteases"/>
    <property type="match status" value="1"/>
</dbReference>
<dbReference type="Pfam" id="PF13975">
    <property type="entry name" value="gag-asp_proteas"/>
    <property type="match status" value="1"/>
</dbReference>
<protein>
    <recommendedName>
        <fullName evidence="2">Retrotransposon gag domain-containing protein</fullName>
    </recommendedName>
</protein>
<dbReference type="InterPro" id="IPR032567">
    <property type="entry name" value="RTL1-rel"/>
</dbReference>
<dbReference type="PANTHER" id="PTHR15503:SF22">
    <property type="entry name" value="TRANSPOSON TY3-I GAG POLYPROTEIN"/>
    <property type="match status" value="1"/>
</dbReference>
<dbReference type="CDD" id="cd00303">
    <property type="entry name" value="retropepsin_like"/>
    <property type="match status" value="1"/>
</dbReference>
<comment type="caution">
    <text evidence="3">The sequence shown here is derived from an EMBL/GenBank/DDBJ whole genome shotgun (WGS) entry which is preliminary data.</text>
</comment>
<gene>
    <name evidence="3" type="ORF">TOA249_LOCUS32211</name>
</gene>
<dbReference type="PANTHER" id="PTHR15503">
    <property type="entry name" value="LDOC1 RELATED"/>
    <property type="match status" value="1"/>
</dbReference>
<dbReference type="GO" id="GO:0006508">
    <property type="term" value="P:proteolysis"/>
    <property type="evidence" value="ECO:0007669"/>
    <property type="project" value="InterPro"/>
</dbReference>
<dbReference type="SUPFAM" id="SSF56672">
    <property type="entry name" value="DNA/RNA polymerases"/>
    <property type="match status" value="1"/>
</dbReference>
<dbReference type="InterPro" id="IPR021109">
    <property type="entry name" value="Peptidase_aspartic_dom_sf"/>
</dbReference>
<feature type="region of interest" description="Disordered" evidence="1">
    <location>
        <begin position="379"/>
        <end position="418"/>
    </location>
</feature>
<evidence type="ECO:0000313" key="4">
    <source>
        <dbReference type="Proteomes" id="UP000663838"/>
    </source>
</evidence>
<dbReference type="SUPFAM" id="SSF50630">
    <property type="entry name" value="Acid proteases"/>
    <property type="match status" value="1"/>
</dbReference>